<proteinExistence type="predicted"/>
<organism evidence="4 5">
    <name type="scientific">Phreatobacter oligotrophus</name>
    <dbReference type="NCBI Taxonomy" id="1122261"/>
    <lineage>
        <taxon>Bacteria</taxon>
        <taxon>Pseudomonadati</taxon>
        <taxon>Pseudomonadota</taxon>
        <taxon>Alphaproteobacteria</taxon>
        <taxon>Hyphomicrobiales</taxon>
        <taxon>Phreatobacteraceae</taxon>
        <taxon>Phreatobacter</taxon>
    </lineage>
</organism>
<reference evidence="4 5" key="1">
    <citation type="submission" date="2018-04" db="EMBL/GenBank/DDBJ databases">
        <title>Genomic Encyclopedia of Archaeal and Bacterial Type Strains, Phase II (KMG-II): from individual species to whole genera.</title>
        <authorList>
            <person name="Goeker M."/>
        </authorList>
    </citation>
    <scope>NUCLEOTIDE SEQUENCE [LARGE SCALE GENOMIC DNA]</scope>
    <source>
        <strain evidence="4 5">DSM 25521</strain>
    </source>
</reference>
<dbReference type="GO" id="GO:0046872">
    <property type="term" value="F:metal ion binding"/>
    <property type="evidence" value="ECO:0007669"/>
    <property type="project" value="UniProtKB-KW"/>
</dbReference>
<gene>
    <name evidence="4" type="ORF">C8P69_105180</name>
</gene>
<dbReference type="Gene3D" id="3.30.70.3420">
    <property type="match status" value="1"/>
</dbReference>
<dbReference type="OrthoDB" id="9782564at2"/>
<comment type="caution">
    <text evidence="4">The sequence shown here is derived from an EMBL/GenBank/DDBJ whole genome shotgun (WGS) entry which is preliminary data.</text>
</comment>
<dbReference type="GO" id="GO:0020037">
    <property type="term" value="F:heme binding"/>
    <property type="evidence" value="ECO:0007669"/>
    <property type="project" value="InterPro"/>
</dbReference>
<dbReference type="RefSeq" id="WP_108177869.1">
    <property type="nucleotide sequence ID" value="NZ_PZZL01000005.1"/>
</dbReference>
<dbReference type="AlphaFoldDB" id="A0A2T4Z2M9"/>
<evidence type="ECO:0000256" key="2">
    <source>
        <dbReference type="ARBA" id="ARBA00022723"/>
    </source>
</evidence>
<dbReference type="GO" id="GO:0016491">
    <property type="term" value="F:oxidoreductase activity"/>
    <property type="evidence" value="ECO:0007669"/>
    <property type="project" value="InterPro"/>
</dbReference>
<evidence type="ECO:0000313" key="5">
    <source>
        <dbReference type="Proteomes" id="UP000241808"/>
    </source>
</evidence>
<dbReference type="Pfam" id="PF06778">
    <property type="entry name" value="Chlor_dismutase"/>
    <property type="match status" value="1"/>
</dbReference>
<keyword evidence="5" id="KW-1185">Reference proteome</keyword>
<protein>
    <submittedName>
        <fullName evidence="4">Chlorite dismutase</fullName>
    </submittedName>
</protein>
<sequence length="181" mass="19998">MAAPMTVAFTAGDSGDWRITAVTGVSGPPLPVAPRLAVTTGGPPPPGTWTLTGTTSNVRYATSSEMGQLAARQEGLGRPQARRAALIPIRKSEAWWDLAQDERRAIFEERSRHTAIGMDYLPAIARRLHHCRELGGAYDFLTWFEFSPDAETEFDAMLARLRATEEWRFVAAEVDIRLARD</sequence>
<dbReference type="SUPFAM" id="SSF54909">
    <property type="entry name" value="Dimeric alpha+beta barrel"/>
    <property type="match status" value="1"/>
</dbReference>
<evidence type="ECO:0000313" key="4">
    <source>
        <dbReference type="EMBL" id="PTM55030.1"/>
    </source>
</evidence>
<dbReference type="Proteomes" id="UP000241808">
    <property type="component" value="Unassembled WGS sequence"/>
</dbReference>
<evidence type="ECO:0000256" key="3">
    <source>
        <dbReference type="ARBA" id="ARBA00023004"/>
    </source>
</evidence>
<dbReference type="InterPro" id="IPR010644">
    <property type="entry name" value="ChdC/CLD"/>
</dbReference>
<keyword evidence="1" id="KW-0349">Heme</keyword>
<dbReference type="EMBL" id="PZZL01000005">
    <property type="protein sequence ID" value="PTM55030.1"/>
    <property type="molecule type" value="Genomic_DNA"/>
</dbReference>
<name>A0A2T4Z2M9_9HYPH</name>
<dbReference type="InterPro" id="IPR011008">
    <property type="entry name" value="Dimeric_a/b-barrel"/>
</dbReference>
<accession>A0A2T4Z2M9</accession>
<keyword evidence="2" id="KW-0479">Metal-binding</keyword>
<keyword evidence="3" id="KW-0408">Iron</keyword>
<evidence type="ECO:0000256" key="1">
    <source>
        <dbReference type="ARBA" id="ARBA00022617"/>
    </source>
</evidence>